<dbReference type="FunCoup" id="A0A6P6XTG5">
    <property type="interactions" value="643"/>
</dbReference>
<evidence type="ECO:0000256" key="2">
    <source>
        <dbReference type="ARBA" id="ARBA00022692"/>
    </source>
</evidence>
<dbReference type="AlphaFoldDB" id="A0A6P6XTG5"/>
<evidence type="ECO:0000256" key="3">
    <source>
        <dbReference type="ARBA" id="ARBA00022989"/>
    </source>
</evidence>
<dbReference type="OMA" id="FAYYVFL"/>
<keyword evidence="4 5" id="KW-0472">Membrane</keyword>
<proteinExistence type="inferred from homology"/>
<evidence type="ECO:0000256" key="4">
    <source>
        <dbReference type="ARBA" id="ARBA00023136"/>
    </source>
</evidence>
<feature type="transmembrane region" description="Helical" evidence="5">
    <location>
        <begin position="190"/>
        <end position="210"/>
    </location>
</feature>
<evidence type="ECO:0000313" key="7">
    <source>
        <dbReference type="RefSeq" id="XP_027196615.1"/>
    </source>
</evidence>
<name>A0A6P6XTG5_DERPT</name>
<dbReference type="GeneID" id="113791088"/>
<protein>
    <recommendedName>
        <fullName evidence="5">Secretory carrier-associated membrane protein</fullName>
        <shortName evidence="5">Secretory carrier membrane protein</shortName>
    </recommendedName>
</protein>
<dbReference type="RefSeq" id="XP_027196615.1">
    <property type="nucleotide sequence ID" value="XM_027340814.1"/>
</dbReference>
<dbReference type="Proteomes" id="UP000515146">
    <property type="component" value="Unplaced"/>
</dbReference>
<keyword evidence="6" id="KW-1185">Reference proteome</keyword>
<dbReference type="PANTHER" id="PTHR10687">
    <property type="entry name" value="SECRETORY CARRIER-ASSOCIATED MEMBRANE PROTEIN SCAMP"/>
    <property type="match status" value="1"/>
</dbReference>
<dbReference type="InterPro" id="IPR007273">
    <property type="entry name" value="SCAMP"/>
</dbReference>
<reference evidence="7" key="1">
    <citation type="submission" date="2025-08" db="UniProtKB">
        <authorList>
            <consortium name="RefSeq"/>
        </authorList>
    </citation>
    <scope>IDENTIFICATION</scope>
    <source>
        <strain evidence="7">Airmid</strain>
    </source>
</reference>
<gene>
    <name evidence="7" type="primary">LOC113791088</name>
</gene>
<feature type="transmembrane region" description="Helical" evidence="5">
    <location>
        <begin position="251"/>
        <end position="273"/>
    </location>
</feature>
<keyword evidence="2 5" id="KW-0812">Transmembrane</keyword>
<accession>A0A6P6XTG5</accession>
<keyword evidence="5" id="KW-0813">Transport</keyword>
<dbReference type="Pfam" id="PF04144">
    <property type="entry name" value="SCAMP"/>
    <property type="match status" value="1"/>
</dbReference>
<dbReference type="OrthoDB" id="242866at2759"/>
<dbReference type="GO" id="GO:0055038">
    <property type="term" value="C:recycling endosome membrane"/>
    <property type="evidence" value="ECO:0007669"/>
    <property type="project" value="TreeGrafter"/>
</dbReference>
<feature type="transmembrane region" description="Helical" evidence="5">
    <location>
        <begin position="216"/>
        <end position="239"/>
    </location>
</feature>
<feature type="transmembrane region" description="Helical" evidence="5">
    <location>
        <begin position="298"/>
        <end position="322"/>
    </location>
</feature>
<dbReference type="KEGG" id="dpte:113791088"/>
<dbReference type="CTD" id="32470"/>
<organism evidence="6 7">
    <name type="scientific">Dermatophagoides pteronyssinus</name>
    <name type="common">European house dust mite</name>
    <dbReference type="NCBI Taxonomy" id="6956"/>
    <lineage>
        <taxon>Eukaryota</taxon>
        <taxon>Metazoa</taxon>
        <taxon>Ecdysozoa</taxon>
        <taxon>Arthropoda</taxon>
        <taxon>Chelicerata</taxon>
        <taxon>Arachnida</taxon>
        <taxon>Acari</taxon>
        <taxon>Acariformes</taxon>
        <taxon>Sarcoptiformes</taxon>
        <taxon>Astigmata</taxon>
        <taxon>Psoroptidia</taxon>
        <taxon>Analgoidea</taxon>
        <taxon>Pyroglyphidae</taxon>
        <taxon>Dermatophagoidinae</taxon>
        <taxon>Dermatophagoides</taxon>
    </lineage>
</organism>
<sequence length="389" mass="43185">MSTYNFENDPFADPAITAAANSGQRNSGNNVSAAAVAVASDDFDYNPFANQPTVTTTNTNVDPFSPTLVSPPATTSVTSPTTAILSPTNVATQNVNLSYNNNPQQSTTNSSSNNITAEQLRQRQEELDRKAAELAAREAELHRAQRLNNVRVNNFPPLPSFFPCQPCFYQDINIEIEINFQNIVRQVYQLWMFYILTLLVNLIGCLFAFIEGIPGGAGMFSFALVTIGLFIPLSFICWFRPLYKAFRDDSSFNFMVFFFVFFCQLVLSSVWALGFPGSGGIGLIQTLKYFSTSGISGWFRIICLICTFVLSCYALASVYILIKVHGIYHKSDLSIQKAQAEFTSRVMSNERVQQMATSAAQQAARQAMNQAFNPQQQQQQQQSGGGFRY</sequence>
<evidence type="ECO:0000256" key="1">
    <source>
        <dbReference type="ARBA" id="ARBA00004141"/>
    </source>
</evidence>
<dbReference type="InParanoid" id="A0A6P6XTG5"/>
<evidence type="ECO:0000256" key="5">
    <source>
        <dbReference type="RuleBase" id="RU363122"/>
    </source>
</evidence>
<dbReference type="PANTHER" id="PTHR10687:SF2">
    <property type="entry name" value="SECRETORY CARRIER-ASSOCIATED MEMBRANE PROTEIN"/>
    <property type="match status" value="1"/>
</dbReference>
<comment type="similarity">
    <text evidence="5">Belongs to the SCAMP family.</text>
</comment>
<evidence type="ECO:0000313" key="6">
    <source>
        <dbReference type="Proteomes" id="UP000515146"/>
    </source>
</evidence>
<dbReference type="GO" id="GO:0015031">
    <property type="term" value="P:protein transport"/>
    <property type="evidence" value="ECO:0007669"/>
    <property type="project" value="InterPro"/>
</dbReference>
<keyword evidence="3 5" id="KW-1133">Transmembrane helix</keyword>
<dbReference type="GO" id="GO:0032588">
    <property type="term" value="C:trans-Golgi network membrane"/>
    <property type="evidence" value="ECO:0007669"/>
    <property type="project" value="TreeGrafter"/>
</dbReference>
<comment type="subcellular location">
    <subcellularLocation>
        <location evidence="1 5">Membrane</location>
        <topology evidence="1 5">Multi-pass membrane protein</topology>
    </subcellularLocation>
</comment>